<sequence>DKMAVNIVGVSGIIMFYVIILVIGLYAARKRNLSRRKLSINGNPEDQPEKNETSEVILAGRNIGIIIGSFTMTATWVGGGYINGTSEVVNKRGLAWAQSSWGYSLSLLIGGFLFAKIMRQRGYVTMLDPFQVRYGSRIGGLMYFPAFLGELLWSAATLNSLGATISVVLSLDINVSVIVSACIAIFYTFFGGLWSVAYTDVAQLVCMFIGMWITIPFALTHKSVKSISLTTDHWAEGWVWSEAGIWIDYALLLICGGIPWQVYFQRVLSSKSEKQAQYLSFAAAAGCLLMSIPSILIGAVASSTDWKKTGYKEVATIRNDVLEFEYQKTMPLVLQYLTPPAISFIGLGAVSAAVMSSVDSSVLSASSMFAHNIYKMFLRPQARDKEMVWVIRVSILVIGIIATVIGLTVKSIYGLSILCSDLIYVVLFPQLVCVLYFRYANSYGALASFFVGMILRCLGGEDMLGMSAVIKYPYFDNANNIQKFPFRTFSMLVSTFVLLTTSIIVHLLFEKKIVPLKYDYAGFFASPIKPFCINDMIVTSGVEVSNSNKKFEDMKNEETELIHCANEENDIDQKLEKNRKCNEVNS</sequence>
<keyword evidence="9" id="KW-0406">Ion transport</keyword>
<dbReference type="GO" id="GO:0008292">
    <property type="term" value="P:acetylcholine biosynthetic process"/>
    <property type="evidence" value="ECO:0007669"/>
    <property type="project" value="TreeGrafter"/>
</dbReference>
<keyword evidence="10 14" id="KW-0472">Membrane</keyword>
<dbReference type="FunFam" id="1.20.1730.10:FF:000008">
    <property type="entry name" value="High affinity choline transporter 1"/>
    <property type="match status" value="1"/>
</dbReference>
<feature type="transmembrane region" description="Helical" evidence="14">
    <location>
        <begin position="276"/>
        <end position="301"/>
    </location>
</feature>
<dbReference type="GO" id="GO:0005886">
    <property type="term" value="C:plasma membrane"/>
    <property type="evidence" value="ECO:0007669"/>
    <property type="project" value="TreeGrafter"/>
</dbReference>
<evidence type="ECO:0000256" key="2">
    <source>
        <dbReference type="ARBA" id="ARBA00006434"/>
    </source>
</evidence>
<evidence type="ECO:0000256" key="13">
    <source>
        <dbReference type="RuleBase" id="RU362091"/>
    </source>
</evidence>
<dbReference type="PANTHER" id="PTHR45897:SF4">
    <property type="entry name" value="HIGH-AFFINITY CHOLINE TRANSPORTER 1"/>
    <property type="match status" value="1"/>
</dbReference>
<comment type="subcellular location">
    <subcellularLocation>
        <location evidence="1">Membrane</location>
        <topology evidence="1">Multi-pass membrane protein</topology>
    </subcellularLocation>
</comment>
<evidence type="ECO:0000256" key="11">
    <source>
        <dbReference type="ARBA" id="ARBA00023180"/>
    </source>
</evidence>
<dbReference type="AlphaFoldDB" id="T2M6C1"/>
<feature type="transmembrane region" description="Helical" evidence="14">
    <location>
        <begin position="415"/>
        <end position="437"/>
    </location>
</feature>
<keyword evidence="11" id="KW-0325">Glycoprotein</keyword>
<comment type="similarity">
    <text evidence="2 13">Belongs to the sodium:solute symporter (SSF) (TC 2.A.21) family.</text>
</comment>
<evidence type="ECO:0000256" key="12">
    <source>
        <dbReference type="ARBA" id="ARBA00023201"/>
    </source>
</evidence>
<keyword evidence="6" id="KW-0530">Neurotransmitter biosynthesis</keyword>
<feature type="transmembrane region" description="Helical" evidence="14">
    <location>
        <begin position="387"/>
        <end position="409"/>
    </location>
</feature>
<evidence type="ECO:0000313" key="15">
    <source>
        <dbReference type="EMBL" id="CDG67480.1"/>
    </source>
</evidence>
<keyword evidence="8" id="KW-0915">Sodium</keyword>
<evidence type="ECO:0000256" key="3">
    <source>
        <dbReference type="ARBA" id="ARBA00022448"/>
    </source>
</evidence>
<evidence type="ECO:0000256" key="10">
    <source>
        <dbReference type="ARBA" id="ARBA00023136"/>
    </source>
</evidence>
<feature type="transmembrane region" description="Helical" evidence="14">
    <location>
        <begin position="134"/>
        <end position="153"/>
    </location>
</feature>
<keyword evidence="12" id="KW-0739">Sodium transport</keyword>
<organism evidence="15">
    <name type="scientific">Hydra vulgaris</name>
    <name type="common">Hydra</name>
    <name type="synonym">Hydra attenuata</name>
    <dbReference type="NCBI Taxonomy" id="6087"/>
    <lineage>
        <taxon>Eukaryota</taxon>
        <taxon>Metazoa</taxon>
        <taxon>Cnidaria</taxon>
        <taxon>Hydrozoa</taxon>
        <taxon>Hydroidolina</taxon>
        <taxon>Anthoathecata</taxon>
        <taxon>Aplanulata</taxon>
        <taxon>Hydridae</taxon>
        <taxon>Hydra</taxon>
    </lineage>
</organism>
<dbReference type="PANTHER" id="PTHR45897">
    <property type="entry name" value="HIGH-AFFINITY CHOLINE TRANSPORTER 1"/>
    <property type="match status" value="1"/>
</dbReference>
<feature type="transmembrane region" description="Helical" evidence="14">
    <location>
        <begin position="94"/>
        <end position="114"/>
    </location>
</feature>
<evidence type="ECO:0000256" key="9">
    <source>
        <dbReference type="ARBA" id="ARBA00023065"/>
    </source>
</evidence>
<keyword evidence="7 14" id="KW-1133">Transmembrane helix</keyword>
<dbReference type="EMBL" id="HAAD01001248">
    <property type="protein sequence ID" value="CDG67480.1"/>
    <property type="molecule type" value="mRNA"/>
</dbReference>
<dbReference type="Gene3D" id="1.20.1730.10">
    <property type="entry name" value="Sodium/glucose cotransporter"/>
    <property type="match status" value="1"/>
</dbReference>
<evidence type="ECO:0000256" key="8">
    <source>
        <dbReference type="ARBA" id="ARBA00023053"/>
    </source>
</evidence>
<feature type="transmembrane region" description="Helical" evidence="14">
    <location>
        <begin position="243"/>
        <end position="264"/>
    </location>
</feature>
<feature type="transmembrane region" description="Helical" evidence="14">
    <location>
        <begin position="173"/>
        <end position="194"/>
    </location>
</feature>
<evidence type="ECO:0000256" key="7">
    <source>
        <dbReference type="ARBA" id="ARBA00022989"/>
    </source>
</evidence>
<feature type="transmembrane region" description="Helical" evidence="14">
    <location>
        <begin position="449"/>
        <end position="469"/>
    </location>
</feature>
<protein>
    <submittedName>
        <fullName evidence="15">High affinity choline transporter 1</fullName>
    </submittedName>
</protein>
<dbReference type="InterPro" id="IPR038377">
    <property type="entry name" value="Na/Glc_symporter_sf"/>
</dbReference>
<proteinExistence type="evidence at transcript level"/>
<name>T2M6C1_HYDVU</name>
<feature type="transmembrane region" description="Helical" evidence="14">
    <location>
        <begin position="489"/>
        <end position="509"/>
    </location>
</feature>
<evidence type="ECO:0000256" key="5">
    <source>
        <dbReference type="ARBA" id="ARBA00022847"/>
    </source>
</evidence>
<dbReference type="PROSITE" id="PS50283">
    <property type="entry name" value="NA_SOLUT_SYMP_3"/>
    <property type="match status" value="1"/>
</dbReference>
<feature type="transmembrane region" description="Helical" evidence="14">
    <location>
        <begin position="63"/>
        <end position="82"/>
    </location>
</feature>
<dbReference type="GO" id="GO:0005307">
    <property type="term" value="F:choline:sodium symporter activity"/>
    <property type="evidence" value="ECO:0007669"/>
    <property type="project" value="TreeGrafter"/>
</dbReference>
<evidence type="ECO:0000256" key="14">
    <source>
        <dbReference type="SAM" id="Phobius"/>
    </source>
</evidence>
<dbReference type="CDD" id="cd11474">
    <property type="entry name" value="SLC5sbd_CHT"/>
    <property type="match status" value="1"/>
</dbReference>
<accession>T2M6C1</accession>
<evidence type="ECO:0000256" key="4">
    <source>
        <dbReference type="ARBA" id="ARBA00022692"/>
    </source>
</evidence>
<feature type="transmembrane region" description="Helical" evidence="14">
    <location>
        <begin position="6"/>
        <end position="28"/>
    </location>
</feature>
<feature type="non-terminal residue" evidence="15">
    <location>
        <position position="1"/>
    </location>
</feature>
<feature type="transmembrane region" description="Helical" evidence="14">
    <location>
        <begin position="201"/>
        <end position="219"/>
    </location>
</feature>
<keyword evidence="5" id="KW-0769">Symport</keyword>
<dbReference type="Pfam" id="PF00474">
    <property type="entry name" value="SSF"/>
    <property type="match status" value="1"/>
</dbReference>
<gene>
    <name evidence="15" type="primary">SLC5A7</name>
</gene>
<dbReference type="InterPro" id="IPR001734">
    <property type="entry name" value="Na/solute_symporter"/>
</dbReference>
<dbReference type="InterPro" id="IPR052244">
    <property type="entry name" value="Choline_transporter"/>
</dbReference>
<feature type="transmembrane region" description="Helical" evidence="14">
    <location>
        <begin position="341"/>
        <end position="366"/>
    </location>
</feature>
<reference evidence="15" key="1">
    <citation type="journal article" date="2013" name="Genome Biol. Evol.">
        <title>Punctuated emergences of genetic and phenotypic innovations in eumetazoan, bilaterian, euteleostome, and hominidae ancestors.</title>
        <authorList>
            <person name="Wenger Y."/>
            <person name="Galliot B."/>
        </authorList>
    </citation>
    <scope>NUCLEOTIDE SEQUENCE</scope>
    <source>
        <tissue evidence="15">Whole animals</tissue>
    </source>
</reference>
<keyword evidence="3" id="KW-0813">Transport</keyword>
<evidence type="ECO:0000256" key="6">
    <source>
        <dbReference type="ARBA" id="ARBA00022979"/>
    </source>
</evidence>
<dbReference type="OrthoDB" id="546820at2759"/>
<evidence type="ECO:0000256" key="1">
    <source>
        <dbReference type="ARBA" id="ARBA00004141"/>
    </source>
</evidence>
<keyword evidence="4 14" id="KW-0812">Transmembrane</keyword>